<comment type="caution">
    <text evidence="3">The sequence shown here is derived from an EMBL/GenBank/DDBJ whole genome shotgun (WGS) entry which is preliminary data.</text>
</comment>
<keyword evidence="4" id="KW-1185">Reference proteome</keyword>
<organism evidence="3 4">
    <name type="scientific">Asanoa ferruginea</name>
    <dbReference type="NCBI Taxonomy" id="53367"/>
    <lineage>
        <taxon>Bacteria</taxon>
        <taxon>Bacillati</taxon>
        <taxon>Actinomycetota</taxon>
        <taxon>Actinomycetes</taxon>
        <taxon>Micromonosporales</taxon>
        <taxon>Micromonosporaceae</taxon>
        <taxon>Asanoa</taxon>
    </lineage>
</organism>
<dbReference type="InterPro" id="IPR002860">
    <property type="entry name" value="BNR_rpt"/>
</dbReference>
<dbReference type="AlphaFoldDB" id="A0A3D9ZJG8"/>
<dbReference type="Proteomes" id="UP000256913">
    <property type="component" value="Unassembled WGS sequence"/>
</dbReference>
<dbReference type="OrthoDB" id="3276625at2"/>
<dbReference type="CDD" id="cd15482">
    <property type="entry name" value="Sialidase_non-viral"/>
    <property type="match status" value="1"/>
</dbReference>
<accession>A0A3D9ZJG8</accession>
<dbReference type="SUPFAM" id="SSF110296">
    <property type="entry name" value="Oligoxyloglucan reducing end-specific cellobiohydrolase"/>
    <property type="match status" value="1"/>
</dbReference>
<evidence type="ECO:0000313" key="4">
    <source>
        <dbReference type="Proteomes" id="UP000256913"/>
    </source>
</evidence>
<feature type="transmembrane region" description="Helical" evidence="2">
    <location>
        <begin position="40"/>
        <end position="61"/>
    </location>
</feature>
<proteinExistence type="predicted"/>
<name>A0A3D9ZJG8_9ACTN</name>
<feature type="region of interest" description="Disordered" evidence="1">
    <location>
        <begin position="1"/>
        <end position="21"/>
    </location>
</feature>
<gene>
    <name evidence="3" type="ORF">DFJ67_3423</name>
</gene>
<evidence type="ECO:0000313" key="3">
    <source>
        <dbReference type="EMBL" id="REF97425.1"/>
    </source>
</evidence>
<dbReference type="EMBL" id="QUMQ01000001">
    <property type="protein sequence ID" value="REF97425.1"/>
    <property type="molecule type" value="Genomic_DNA"/>
</dbReference>
<keyword evidence="2" id="KW-1133">Transmembrane helix</keyword>
<dbReference type="Gene3D" id="2.120.10.10">
    <property type="match status" value="1"/>
</dbReference>
<dbReference type="RefSeq" id="WP_147315525.1">
    <property type="nucleotide sequence ID" value="NZ_BONB01000014.1"/>
</dbReference>
<protein>
    <submittedName>
        <fullName evidence="3">BNR/Asp-box repeat protein</fullName>
    </submittedName>
</protein>
<keyword evidence="2" id="KW-0812">Transmembrane</keyword>
<reference evidence="3 4" key="1">
    <citation type="submission" date="2018-08" db="EMBL/GenBank/DDBJ databases">
        <title>Sequencing the genomes of 1000 actinobacteria strains.</title>
        <authorList>
            <person name="Klenk H.-P."/>
        </authorList>
    </citation>
    <scope>NUCLEOTIDE SEQUENCE [LARGE SCALE GENOMIC DNA]</scope>
    <source>
        <strain evidence="3 4">DSM 44099</strain>
    </source>
</reference>
<dbReference type="Gene3D" id="2.130.10.10">
    <property type="entry name" value="YVTN repeat-like/Quinoprotein amine dehydrogenase"/>
    <property type="match status" value="1"/>
</dbReference>
<evidence type="ECO:0000256" key="1">
    <source>
        <dbReference type="SAM" id="MobiDB-lite"/>
    </source>
</evidence>
<sequence length="412" mass="43702">MSELKRRLRDVAGSDGPPSRLSADEVYAEAFRRRHRRATAWAAGGVVGVVLVGAMGVTTLATPDPVTAPHPAQSADGWPAETRDGTIISAAATDATHLYAGVASCPGQDQVRHCTTRLVGSDDAGRTWTVRQTEFGDGQVTAPAPGVLLRTIESVRSPVAKISYQHRISTDGGRTWRELRLSGEPLAEVPSGGWLQCAQPTAHPTAQTCSLLAVDPTTAVAARLASQPALTIEAPAHVPTSAGLWVTGHDPTDRSRPAVAVSHDRGRTWETHVFGREELLSTYLDAVPFSVDGDTAYTVISGSKPSVFRSTDGGRNWQPDPGSPPRVADSFVAADGTHIVLGSADPPWLWYAGDASGYHPVELKGLSDRLPPAPALVRVTAPGVYVAFDRDAVYRSADGLNWTRTLVRVPPS</sequence>
<dbReference type="Pfam" id="PF02012">
    <property type="entry name" value="BNR"/>
    <property type="match status" value="1"/>
</dbReference>
<evidence type="ECO:0000256" key="2">
    <source>
        <dbReference type="SAM" id="Phobius"/>
    </source>
</evidence>
<dbReference type="InterPro" id="IPR015943">
    <property type="entry name" value="WD40/YVTN_repeat-like_dom_sf"/>
</dbReference>
<keyword evidence="2" id="KW-0472">Membrane</keyword>